<dbReference type="InParanoid" id="K4AP27"/>
<evidence type="ECO:0000313" key="2">
    <source>
        <dbReference type="Proteomes" id="UP000004995"/>
    </source>
</evidence>
<sequence length="40" mass="4552">MVLKNAPPYPKYTKNGVAIPLQRYCVLVAKILVTSMRMSR</sequence>
<dbReference type="HOGENOM" id="CLU_3300357_0_0_1"/>
<dbReference type="Gramene" id="KQK92609">
    <property type="protein sequence ID" value="KQK92609"/>
    <property type="gene ID" value="SETIT_040675mg"/>
</dbReference>
<dbReference type="Proteomes" id="UP000004995">
    <property type="component" value="Unassembled WGS sequence"/>
</dbReference>
<evidence type="ECO:0000313" key="1">
    <source>
        <dbReference type="EnsemblPlants" id="KQK92609"/>
    </source>
</evidence>
<dbReference type="EMBL" id="AGNK02006129">
    <property type="status" value="NOT_ANNOTATED_CDS"/>
    <property type="molecule type" value="Genomic_DNA"/>
</dbReference>
<keyword evidence="2" id="KW-1185">Reference proteome</keyword>
<organism evidence="1 2">
    <name type="scientific">Setaria italica</name>
    <name type="common">Foxtail millet</name>
    <name type="synonym">Panicum italicum</name>
    <dbReference type="NCBI Taxonomy" id="4555"/>
    <lineage>
        <taxon>Eukaryota</taxon>
        <taxon>Viridiplantae</taxon>
        <taxon>Streptophyta</taxon>
        <taxon>Embryophyta</taxon>
        <taxon>Tracheophyta</taxon>
        <taxon>Spermatophyta</taxon>
        <taxon>Magnoliopsida</taxon>
        <taxon>Liliopsida</taxon>
        <taxon>Poales</taxon>
        <taxon>Poaceae</taxon>
        <taxon>PACMAD clade</taxon>
        <taxon>Panicoideae</taxon>
        <taxon>Panicodae</taxon>
        <taxon>Paniceae</taxon>
        <taxon>Cenchrinae</taxon>
        <taxon>Setaria</taxon>
    </lineage>
</organism>
<dbReference type="AlphaFoldDB" id="K4AP27"/>
<dbReference type="EnsemblPlants" id="KQK92609">
    <property type="protein sequence ID" value="KQK92609"/>
    <property type="gene ID" value="SETIT_040675mg"/>
</dbReference>
<reference evidence="2" key="1">
    <citation type="journal article" date="2012" name="Nat. Biotechnol.">
        <title>Reference genome sequence of the model plant Setaria.</title>
        <authorList>
            <person name="Bennetzen J.L."/>
            <person name="Schmutz J."/>
            <person name="Wang H."/>
            <person name="Percifield R."/>
            <person name="Hawkins J."/>
            <person name="Pontaroli A.C."/>
            <person name="Estep M."/>
            <person name="Feng L."/>
            <person name="Vaughn J.N."/>
            <person name="Grimwood J."/>
            <person name="Jenkins J."/>
            <person name="Barry K."/>
            <person name="Lindquist E."/>
            <person name="Hellsten U."/>
            <person name="Deshpande S."/>
            <person name="Wang X."/>
            <person name="Wu X."/>
            <person name="Mitros T."/>
            <person name="Triplett J."/>
            <person name="Yang X."/>
            <person name="Ye C.Y."/>
            <person name="Mauro-Herrera M."/>
            <person name="Wang L."/>
            <person name="Li P."/>
            <person name="Sharma M."/>
            <person name="Sharma R."/>
            <person name="Ronald P.C."/>
            <person name="Panaud O."/>
            <person name="Kellogg E.A."/>
            <person name="Brutnell T.P."/>
            <person name="Doust A.N."/>
            <person name="Tuskan G.A."/>
            <person name="Rokhsar D."/>
            <person name="Devos K.M."/>
        </authorList>
    </citation>
    <scope>NUCLEOTIDE SEQUENCE [LARGE SCALE GENOMIC DNA]</scope>
    <source>
        <strain evidence="2">cv. Yugu1</strain>
    </source>
</reference>
<accession>K4AP27</accession>
<protein>
    <submittedName>
        <fullName evidence="1">Uncharacterized protein</fullName>
    </submittedName>
</protein>
<reference evidence="1" key="2">
    <citation type="submission" date="2018-08" db="UniProtKB">
        <authorList>
            <consortium name="EnsemblPlants"/>
        </authorList>
    </citation>
    <scope>IDENTIFICATION</scope>
    <source>
        <strain evidence="1">Yugu1</strain>
    </source>
</reference>
<name>K4AP27_SETIT</name>
<proteinExistence type="predicted"/>